<accession>A0A6J3M6X5</accession>
<dbReference type="AlphaFoldDB" id="A0A6J3M6X5"/>
<dbReference type="SMART" id="SM00320">
    <property type="entry name" value="WD40"/>
    <property type="match status" value="5"/>
</dbReference>
<evidence type="ECO:0000313" key="13">
    <source>
        <dbReference type="RefSeq" id="XP_033460305.1"/>
    </source>
</evidence>
<evidence type="ECO:0000256" key="3">
    <source>
        <dbReference type="ARBA" id="ARBA00022574"/>
    </source>
</evidence>
<reference evidence="13" key="1">
    <citation type="submission" date="2020-01" db="EMBL/GenBank/DDBJ databases">
        <authorList>
            <consortium name="DOE Joint Genome Institute"/>
            <person name="Haridas S."/>
            <person name="Albert R."/>
            <person name="Binder M."/>
            <person name="Bloem J."/>
            <person name="Labutti K."/>
            <person name="Salamov A."/>
            <person name="Andreopoulos B."/>
            <person name="Baker S.E."/>
            <person name="Barry K."/>
            <person name="Bills G."/>
            <person name="Bluhm B.H."/>
            <person name="Cannon C."/>
            <person name="Castanera R."/>
            <person name="Culley D.E."/>
            <person name="Daum C."/>
            <person name="Ezra D."/>
            <person name="Gonzalez J.B."/>
            <person name="Henrissat B."/>
            <person name="Kuo A."/>
            <person name="Liang C."/>
            <person name="Lipzen A."/>
            <person name="Lutzoni F."/>
            <person name="Magnuson J."/>
            <person name="Mondo S."/>
            <person name="Nolan M."/>
            <person name="Ohm R."/>
            <person name="Pangilinan J."/>
            <person name="Park H.-J."/>
            <person name="Ramirez L."/>
            <person name="Alfaro M."/>
            <person name="Sun H."/>
            <person name="Tritt A."/>
            <person name="Yoshinaga Y."/>
            <person name="Zwiers L.-H."/>
            <person name="Turgeon B.G."/>
            <person name="Goodwin S.B."/>
            <person name="Spatafora J.W."/>
            <person name="Crous P.W."/>
            <person name="Grigoriev I.V."/>
        </authorList>
    </citation>
    <scope>NUCLEOTIDE SEQUENCE</scope>
    <source>
        <strain evidence="13">CBS 342.82</strain>
    </source>
</reference>
<evidence type="ECO:0000256" key="8">
    <source>
        <dbReference type="ARBA" id="ARBA00023242"/>
    </source>
</evidence>
<dbReference type="GO" id="GO:0006334">
    <property type="term" value="P:nucleosome assembly"/>
    <property type="evidence" value="ECO:0007669"/>
    <property type="project" value="TreeGrafter"/>
</dbReference>
<feature type="compositionally biased region" description="Low complexity" evidence="10">
    <location>
        <begin position="688"/>
        <end position="703"/>
    </location>
</feature>
<reference evidence="13" key="3">
    <citation type="submission" date="2025-08" db="UniProtKB">
        <authorList>
            <consortium name="RefSeq"/>
        </authorList>
    </citation>
    <scope>IDENTIFICATION</scope>
    <source>
        <strain evidence="13">CBS 342.82</strain>
    </source>
</reference>
<feature type="repeat" description="WD" evidence="9">
    <location>
        <begin position="120"/>
        <end position="161"/>
    </location>
</feature>
<dbReference type="PROSITE" id="PS50294">
    <property type="entry name" value="WD_REPEATS_REGION"/>
    <property type="match status" value="1"/>
</dbReference>
<feature type="compositionally biased region" description="Low complexity" evidence="10">
    <location>
        <begin position="718"/>
        <end position="727"/>
    </location>
</feature>
<keyword evidence="6" id="KW-0156">Chromatin regulator</keyword>
<evidence type="ECO:0000256" key="5">
    <source>
        <dbReference type="ARBA" id="ARBA00022763"/>
    </source>
</evidence>
<keyword evidence="8" id="KW-0539">Nucleus</keyword>
<feature type="compositionally biased region" description="Low complexity" evidence="10">
    <location>
        <begin position="625"/>
        <end position="636"/>
    </location>
</feature>
<dbReference type="OrthoDB" id="71227at2759"/>
<organism evidence="13">
    <name type="scientific">Dissoconium aciculare CBS 342.82</name>
    <dbReference type="NCBI Taxonomy" id="1314786"/>
    <lineage>
        <taxon>Eukaryota</taxon>
        <taxon>Fungi</taxon>
        <taxon>Dikarya</taxon>
        <taxon>Ascomycota</taxon>
        <taxon>Pezizomycotina</taxon>
        <taxon>Dothideomycetes</taxon>
        <taxon>Dothideomycetidae</taxon>
        <taxon>Mycosphaerellales</taxon>
        <taxon>Dissoconiaceae</taxon>
        <taxon>Dissoconium</taxon>
    </lineage>
</organism>
<evidence type="ECO:0000256" key="7">
    <source>
        <dbReference type="ARBA" id="ARBA00023204"/>
    </source>
</evidence>
<feature type="compositionally biased region" description="Pro residues" evidence="10">
    <location>
        <begin position="444"/>
        <end position="455"/>
    </location>
</feature>
<feature type="region of interest" description="Disordered" evidence="10">
    <location>
        <begin position="558"/>
        <end position="648"/>
    </location>
</feature>
<evidence type="ECO:0000313" key="12">
    <source>
        <dbReference type="Proteomes" id="UP000504637"/>
    </source>
</evidence>
<keyword evidence="5" id="KW-0227">DNA damage</keyword>
<sequence>MKAAPLLVAWHDNNDPIYSAHFETHGKGRLATAGGDSLVRLWSIEASGDERKVTYLSTLEKHSQAVNVVRWCPRGELLASAGDDGNVLLWTPSDNAAHATAYGKDKSEDLEHWRVKIMCRSNSGAEIYDLAWSPDGKYFITGSMDNVARIHDAQTGAMVRQLAEHSHYVQGVAWDPLNEFVATQSSDRSVHVYSLKTKDGQFSLHNKASKMDLPGRRISSNSPAPPDFGLSNHRSSLVQDAISESVGSPKPSAPGTPQSLAVSMNPPPTTHSRRSSFGSHMSQSMRQRSQSPSPSMPLPAVMPSPSLSGSMTSALRNANLYANETFTSFFRRLTFTPDGSLLFTPSGQYKMARPAGDTAKTADEIINTVYIYTRAGLNKPPVAYMPGHKKPSVAVKCSPVLYQLRANVVETKEITIDTRNDDDIPTLPEPIMPNKIGATQSAMDPPPITSAPSPAPSATLPSPHPHLDNDTSSLPGPPPGPVSAFDLPYRIICAVATQDAVYLYDTQQTKPLCIVSNLHYATFTDLTWSTDGLTLLMTSSDGFCSCLTFSPGELGTIYHPPTNSSQASKHHPPPISIGRANSSTSTPQTTPAGQPSLPYAPSFHRKTSSQGISAQPTPINPSPSPFSGMSFPGPGSVRPASPARSMSTSSVATEASFARIGVPDPNNLSATASNPVVVGPPTPSLSAMPSIAASSSSSNNNPPVTVAGVPLFTPPQTPSHSAAATSAPAPPTIAVPPTAGTKRDHPAASGAADEDTSSSLDQQGREKRRRIAPTLVSGQNEGFAPPLPPPPPGPSTAADPK</sequence>
<keyword evidence="4" id="KW-0677">Repeat</keyword>
<feature type="domain" description="CAF1B/HIR1 beta-propeller" evidence="11">
    <location>
        <begin position="315"/>
        <end position="554"/>
    </location>
</feature>
<evidence type="ECO:0000256" key="1">
    <source>
        <dbReference type="ARBA" id="ARBA00004123"/>
    </source>
</evidence>
<dbReference type="InterPro" id="IPR055410">
    <property type="entry name" value="Beta-prop_CAF1B_HIR1"/>
</dbReference>
<dbReference type="PANTHER" id="PTHR15271:SF4">
    <property type="entry name" value="CHROMATIN ASSEMBLY FACTOR 1 SUBUNIT B"/>
    <property type="match status" value="1"/>
</dbReference>
<protein>
    <submittedName>
        <fullName evidence="13">WD40 repeat-like protein</fullName>
    </submittedName>
</protein>
<dbReference type="GO" id="GO:0006281">
    <property type="term" value="P:DNA repair"/>
    <property type="evidence" value="ECO:0007669"/>
    <property type="project" value="UniProtKB-KW"/>
</dbReference>
<comment type="subcellular location">
    <subcellularLocation>
        <location evidence="1">Nucleus</location>
    </subcellularLocation>
</comment>
<feature type="compositionally biased region" description="Polar residues" evidence="10">
    <location>
        <begin position="579"/>
        <end position="593"/>
    </location>
</feature>
<feature type="domain" description="CAF1B/HIR1 beta-propeller" evidence="11">
    <location>
        <begin position="7"/>
        <end position="203"/>
    </location>
</feature>
<keyword evidence="3 9" id="KW-0853">WD repeat</keyword>
<dbReference type="Gene3D" id="2.130.10.10">
    <property type="entry name" value="YVTN repeat-like/Quinoprotein amine dehydrogenase"/>
    <property type="match status" value="2"/>
</dbReference>
<dbReference type="InterPro" id="IPR045145">
    <property type="entry name" value="PTHR15271"/>
</dbReference>
<evidence type="ECO:0000256" key="4">
    <source>
        <dbReference type="ARBA" id="ARBA00022737"/>
    </source>
</evidence>
<feature type="region of interest" description="Disordered" evidence="10">
    <location>
        <begin position="434"/>
        <end position="480"/>
    </location>
</feature>
<dbReference type="GO" id="GO:0006335">
    <property type="term" value="P:DNA replication-dependent chromatin assembly"/>
    <property type="evidence" value="ECO:0007669"/>
    <property type="project" value="InterPro"/>
</dbReference>
<name>A0A6J3M6X5_9PEZI</name>
<dbReference type="PANTHER" id="PTHR15271">
    <property type="entry name" value="CHROMATIN ASSEMBLY FACTOR 1 SUBUNIT B"/>
    <property type="match status" value="1"/>
</dbReference>
<comment type="similarity">
    <text evidence="2">Belongs to the WD repeat HIR1 family.</text>
</comment>
<dbReference type="PROSITE" id="PS50082">
    <property type="entry name" value="WD_REPEATS_2"/>
    <property type="match status" value="3"/>
</dbReference>
<dbReference type="GO" id="GO:0033186">
    <property type="term" value="C:CAF-1 complex"/>
    <property type="evidence" value="ECO:0007669"/>
    <property type="project" value="TreeGrafter"/>
</dbReference>
<dbReference type="GO" id="GO:0005634">
    <property type="term" value="C:nucleus"/>
    <property type="evidence" value="ECO:0007669"/>
    <property type="project" value="UniProtKB-SubCell"/>
</dbReference>
<dbReference type="Proteomes" id="UP000504637">
    <property type="component" value="Unplaced"/>
</dbReference>
<feature type="compositionally biased region" description="Pro residues" evidence="10">
    <location>
        <begin position="785"/>
        <end position="794"/>
    </location>
</feature>
<feature type="repeat" description="WD" evidence="9">
    <location>
        <begin position="162"/>
        <end position="203"/>
    </location>
</feature>
<evidence type="ECO:0000256" key="6">
    <source>
        <dbReference type="ARBA" id="ARBA00022853"/>
    </source>
</evidence>
<dbReference type="InterPro" id="IPR001680">
    <property type="entry name" value="WD40_rpt"/>
</dbReference>
<feature type="region of interest" description="Disordered" evidence="10">
    <location>
        <begin position="206"/>
        <end position="305"/>
    </location>
</feature>
<dbReference type="RefSeq" id="XP_033460305.1">
    <property type="nucleotide sequence ID" value="XM_033601247.1"/>
</dbReference>
<evidence type="ECO:0000256" key="9">
    <source>
        <dbReference type="PROSITE-ProRule" id="PRU00221"/>
    </source>
</evidence>
<gene>
    <name evidence="13" type="ORF">K489DRAFT_317532</name>
</gene>
<keyword evidence="12" id="KW-1185">Reference proteome</keyword>
<dbReference type="FunFam" id="2.130.10.10:FF:000461">
    <property type="entry name" value="Chromatin assembly factor 1 subunit B"/>
    <property type="match status" value="1"/>
</dbReference>
<dbReference type="InterPro" id="IPR036322">
    <property type="entry name" value="WD40_repeat_dom_sf"/>
</dbReference>
<reference evidence="13" key="2">
    <citation type="submission" date="2020-04" db="EMBL/GenBank/DDBJ databases">
        <authorList>
            <consortium name="NCBI Genome Project"/>
        </authorList>
    </citation>
    <scope>NUCLEOTIDE SEQUENCE</scope>
    <source>
        <strain evidence="13">CBS 342.82</strain>
    </source>
</reference>
<feature type="compositionally biased region" description="Low complexity" evidence="10">
    <location>
        <begin position="281"/>
        <end position="293"/>
    </location>
</feature>
<feature type="compositionally biased region" description="Polar residues" evidence="10">
    <location>
        <begin position="608"/>
        <end position="617"/>
    </location>
</feature>
<evidence type="ECO:0000256" key="10">
    <source>
        <dbReference type="SAM" id="MobiDB-lite"/>
    </source>
</evidence>
<feature type="region of interest" description="Disordered" evidence="10">
    <location>
        <begin position="688"/>
        <end position="801"/>
    </location>
</feature>
<evidence type="ECO:0000256" key="2">
    <source>
        <dbReference type="ARBA" id="ARBA00007306"/>
    </source>
</evidence>
<dbReference type="GeneID" id="54359047"/>
<evidence type="ECO:0000259" key="11">
    <source>
        <dbReference type="Pfam" id="PF24105"/>
    </source>
</evidence>
<dbReference type="Pfam" id="PF24105">
    <property type="entry name" value="Beta-prop_CAF1B_HIR1"/>
    <property type="match status" value="2"/>
</dbReference>
<dbReference type="SUPFAM" id="SSF50978">
    <property type="entry name" value="WD40 repeat-like"/>
    <property type="match status" value="1"/>
</dbReference>
<keyword evidence="7" id="KW-0234">DNA repair</keyword>
<feature type="repeat" description="WD" evidence="9">
    <location>
        <begin position="59"/>
        <end position="100"/>
    </location>
</feature>
<dbReference type="InterPro" id="IPR015943">
    <property type="entry name" value="WD40/YVTN_repeat-like_dom_sf"/>
</dbReference>
<proteinExistence type="inferred from homology"/>